<dbReference type="EMBL" id="JBHSQH010000001">
    <property type="protein sequence ID" value="MFC5970458.1"/>
    <property type="molecule type" value="Genomic_DNA"/>
</dbReference>
<dbReference type="InterPro" id="IPR036974">
    <property type="entry name" value="PUA_sf"/>
</dbReference>
<dbReference type="Proteomes" id="UP001596099">
    <property type="component" value="Unassembled WGS sequence"/>
</dbReference>
<proteinExistence type="predicted"/>
<dbReference type="SUPFAM" id="SSF88802">
    <property type="entry name" value="Pre-PUA domain"/>
    <property type="match status" value="1"/>
</dbReference>
<dbReference type="Pfam" id="PF14810">
    <property type="entry name" value="TGT_C2"/>
    <property type="match status" value="1"/>
</dbReference>
<dbReference type="InterPro" id="IPR029402">
    <property type="entry name" value="TGT_C2"/>
</dbReference>
<feature type="domain" description="PUA" evidence="1">
    <location>
        <begin position="79"/>
        <end position="152"/>
    </location>
</feature>
<evidence type="ECO:0000259" key="1">
    <source>
        <dbReference type="SMART" id="SM00359"/>
    </source>
</evidence>
<dbReference type="RefSeq" id="WP_247419630.1">
    <property type="nucleotide sequence ID" value="NZ_JALLGW010000002.1"/>
</dbReference>
<dbReference type="AlphaFoldDB" id="A0ABD5RIQ3"/>
<dbReference type="Gene3D" id="3.10.450.90">
    <property type="entry name" value="ArcTGT, C2 domain"/>
    <property type="match status" value="1"/>
</dbReference>
<dbReference type="PROSITE" id="PS50890">
    <property type="entry name" value="PUA"/>
    <property type="match status" value="1"/>
</dbReference>
<reference evidence="2 3" key="1">
    <citation type="journal article" date="2019" name="Int. J. Syst. Evol. Microbiol.">
        <title>The Global Catalogue of Microorganisms (GCM) 10K type strain sequencing project: providing services to taxonomists for standard genome sequencing and annotation.</title>
        <authorList>
            <consortium name="The Broad Institute Genomics Platform"/>
            <consortium name="The Broad Institute Genome Sequencing Center for Infectious Disease"/>
            <person name="Wu L."/>
            <person name="Ma J."/>
        </authorList>
    </citation>
    <scope>NUCLEOTIDE SEQUENCE [LARGE SCALE GENOMIC DNA]</scope>
    <source>
        <strain evidence="2 3">CGMCC 1.12543</strain>
    </source>
</reference>
<sequence>MDEDERARLRTVADYQFGAGAGAALFPADESLTVLRTSTGRPQQVLSHDEDRLVSYTVEGRFTLAASGGRRLFDRLGAPHVEVGDESVPFVRDGKNAFAKFVQAVDDEVRPGDEVAVTFDGTVIAVGRAELPADGMRDFQSGVAVKVREGIDA</sequence>
<name>A0ABD5RIQ3_9EURY</name>
<dbReference type="InterPro" id="IPR015947">
    <property type="entry name" value="PUA-like_sf"/>
</dbReference>
<organism evidence="2 3">
    <name type="scientific">Halomarina salina</name>
    <dbReference type="NCBI Taxonomy" id="1872699"/>
    <lineage>
        <taxon>Archaea</taxon>
        <taxon>Methanobacteriati</taxon>
        <taxon>Methanobacteriota</taxon>
        <taxon>Stenosarchaea group</taxon>
        <taxon>Halobacteria</taxon>
        <taxon>Halobacteriales</taxon>
        <taxon>Natronomonadaceae</taxon>
        <taxon>Halomarina</taxon>
    </lineage>
</organism>
<gene>
    <name evidence="2" type="ORF">ACFPYI_03865</name>
</gene>
<dbReference type="CDD" id="cd21149">
    <property type="entry name" value="PUA_archaeosine_TGT"/>
    <property type="match status" value="1"/>
</dbReference>
<keyword evidence="3" id="KW-1185">Reference proteome</keyword>
<accession>A0ABD5RIQ3</accession>
<dbReference type="SMART" id="SM00359">
    <property type="entry name" value="PUA"/>
    <property type="match status" value="1"/>
</dbReference>
<dbReference type="SUPFAM" id="SSF88697">
    <property type="entry name" value="PUA domain-like"/>
    <property type="match status" value="1"/>
</dbReference>
<evidence type="ECO:0000313" key="3">
    <source>
        <dbReference type="Proteomes" id="UP001596099"/>
    </source>
</evidence>
<protein>
    <submittedName>
        <fullName evidence="2">PUA domain-containing protein</fullName>
    </submittedName>
</protein>
<comment type="caution">
    <text evidence="2">The sequence shown here is derived from an EMBL/GenBank/DDBJ whole genome shotgun (WGS) entry which is preliminary data.</text>
</comment>
<evidence type="ECO:0000313" key="2">
    <source>
        <dbReference type="EMBL" id="MFC5970458.1"/>
    </source>
</evidence>
<dbReference type="InterPro" id="IPR038250">
    <property type="entry name" value="TGT_C2_sf"/>
</dbReference>
<dbReference type="InterPro" id="IPR002478">
    <property type="entry name" value="PUA"/>
</dbReference>
<dbReference type="Gene3D" id="2.30.130.10">
    <property type="entry name" value="PUA domain"/>
    <property type="match status" value="1"/>
</dbReference>